<keyword evidence="1" id="KW-0732">Signal</keyword>
<feature type="chain" id="PRO_5042145499" evidence="1">
    <location>
        <begin position="22"/>
        <end position="298"/>
    </location>
</feature>
<evidence type="ECO:0000313" key="3">
    <source>
        <dbReference type="Proteomes" id="UP001199319"/>
    </source>
</evidence>
<sequence>MRKTLWLAAVLALLLSLTACSGGGEAPSPAVPEDQRQVTDASELEGKWSSPSGNILYFVSDDGCYYYQTFSGRTGQGRYDTSGDVPMIDFDDFLYDFILRDDGVLLPNQNGSGDAESFDHFTFTRSDARVDIWDIAQLDGVWQNALGETLVIDSQRMEYLGYTRLSAGSGTIVDAGDGKGPYLAMDGFHAYISPGLEADRFALLPDGETDGDFSGVFYPYGQVAAYTGLPGASFELDEDDLCRWYSDGHDAFYITGSYTLHEDGLAYRQDGPVYAAGFDPVDYDPAEDWGENWMNNWG</sequence>
<proteinExistence type="predicted"/>
<dbReference type="Proteomes" id="UP001199319">
    <property type="component" value="Unassembled WGS sequence"/>
</dbReference>
<name>A0AAE3AEW8_9FIRM</name>
<comment type="caution">
    <text evidence="2">The sequence shown here is derived from an EMBL/GenBank/DDBJ whole genome shotgun (WGS) entry which is preliminary data.</text>
</comment>
<organism evidence="2 3">
    <name type="scientific">Brotocaccenecus cirricatena</name>
    <dbReference type="NCBI Taxonomy" id="3064195"/>
    <lineage>
        <taxon>Bacteria</taxon>
        <taxon>Bacillati</taxon>
        <taxon>Bacillota</taxon>
        <taxon>Clostridia</taxon>
        <taxon>Eubacteriales</taxon>
        <taxon>Oscillospiraceae</taxon>
        <taxon>Brotocaccenecus</taxon>
    </lineage>
</organism>
<dbReference type="PROSITE" id="PS51257">
    <property type="entry name" value="PROKAR_LIPOPROTEIN"/>
    <property type="match status" value="1"/>
</dbReference>
<dbReference type="EMBL" id="JAJEPW010000025">
    <property type="protein sequence ID" value="MCC2129718.1"/>
    <property type="molecule type" value="Genomic_DNA"/>
</dbReference>
<evidence type="ECO:0000313" key="2">
    <source>
        <dbReference type="EMBL" id="MCC2129718.1"/>
    </source>
</evidence>
<gene>
    <name evidence="2" type="ORF">LKD37_09340</name>
</gene>
<dbReference type="AlphaFoldDB" id="A0AAE3AEW8"/>
<keyword evidence="3" id="KW-1185">Reference proteome</keyword>
<dbReference type="RefSeq" id="WP_302928958.1">
    <property type="nucleotide sequence ID" value="NZ_JAJEPW010000025.1"/>
</dbReference>
<feature type="signal peptide" evidence="1">
    <location>
        <begin position="1"/>
        <end position="21"/>
    </location>
</feature>
<evidence type="ECO:0000256" key="1">
    <source>
        <dbReference type="SAM" id="SignalP"/>
    </source>
</evidence>
<protein>
    <submittedName>
        <fullName evidence="2">Uncharacterized protein</fullName>
    </submittedName>
</protein>
<reference evidence="2" key="1">
    <citation type="submission" date="2021-10" db="EMBL/GenBank/DDBJ databases">
        <title>Anaerobic single-cell dispensing facilitates the cultivation of human gut bacteria.</title>
        <authorList>
            <person name="Afrizal A."/>
        </authorList>
    </citation>
    <scope>NUCLEOTIDE SEQUENCE</scope>
    <source>
        <strain evidence="2">CLA-AA-H272</strain>
    </source>
</reference>
<accession>A0AAE3AEW8</accession>